<dbReference type="SFLD" id="SFLDS00003">
    <property type="entry name" value="Haloacid_Dehalogenase"/>
    <property type="match status" value="1"/>
</dbReference>
<dbReference type="eggNOG" id="COG2217">
    <property type="taxonomic scope" value="Bacteria"/>
</dbReference>
<evidence type="ECO:0000313" key="11">
    <source>
        <dbReference type="Proteomes" id="UP000001213"/>
    </source>
</evidence>
<feature type="transmembrane region" description="Helical" evidence="8">
    <location>
        <begin position="17"/>
        <end position="37"/>
    </location>
</feature>
<keyword evidence="8" id="KW-0547">Nucleotide-binding</keyword>
<evidence type="ECO:0000256" key="4">
    <source>
        <dbReference type="ARBA" id="ARBA00022723"/>
    </source>
</evidence>
<dbReference type="InterPro" id="IPR027256">
    <property type="entry name" value="P-typ_ATPase_IB"/>
</dbReference>
<dbReference type="GO" id="GO:0019829">
    <property type="term" value="F:ATPase-coupled monoatomic cation transmembrane transporter activity"/>
    <property type="evidence" value="ECO:0007669"/>
    <property type="project" value="InterPro"/>
</dbReference>
<dbReference type="InterPro" id="IPR023298">
    <property type="entry name" value="ATPase_P-typ_TM_dom_sf"/>
</dbReference>
<dbReference type="InterPro" id="IPR059000">
    <property type="entry name" value="ATPase_P-type_domA"/>
</dbReference>
<organism evidence="10 11">
    <name type="scientific">Tsukamurella paurometabola (strain ATCC 8368 / DSM 20162 / CCUG 35730 / CIP 100753 / JCM 10117 / KCTC 9821 / NBRC 16120 / NCIMB 702349 / NCTC 13040)</name>
    <name type="common">Corynebacterium paurometabolum</name>
    <dbReference type="NCBI Taxonomy" id="521096"/>
    <lineage>
        <taxon>Bacteria</taxon>
        <taxon>Bacillati</taxon>
        <taxon>Actinomycetota</taxon>
        <taxon>Actinomycetes</taxon>
        <taxon>Mycobacteriales</taxon>
        <taxon>Tsukamurellaceae</taxon>
        <taxon>Tsukamurella</taxon>
    </lineage>
</organism>
<sequence length="681" mass="71009">MSAEHDHDSGHSARWEIGFAIASGVTYVSGMIAEYALDQPSVATFFFLATYFFGGYFTIRSAIQSTLNGKFEVDFLMLVAAIGAASIGRFAEGAVLLFLFSLGHALEEYALARASKSIEALAELAPRTALVHTGGPSNLSGEFAEKSVDDLEVGDLVLIRPNARVSADGFVVDGRSAIDQSAVTGESMPVEKEPVGSPAAAAARPTNVPAEHRVFAGTVNGSGALVVQATALAKDSTLSKVVELVASTDQAKSPTQRFLDKFQRIYVPAVIAFVIGVFLVGYFALGNPFTDAFYLAMAVLVAASPCALALATPSAVLAGVARAARAGVLIKGGAPLETLGRVSSIAFDKTGTLTWGEPQVTDTVAAPGVDLDDLLATTLAVEKLSDHPLAAAVTDGIANRTSTVLTATDLQSVTGRGVRATIDGDAVEIGNARLFTDADIALDEVAADIDRLQAAGRTLMIVRRGGRFLGVIGVMDTPRREAGEVLDRLRESGMTDIVMISGDHQQVADAVGKEVGVDRALGGLLPEDKVTQIRDMSGSKEEPAGTSGRRCAMVGDGVNDAPAMAQADVGIAMGAAGSAVALETADVALMSDDLGRLPFAVRLSRQTSRIIRQNLIASLGIVVFLIIVTFLGMPMGPVVFIHEGSTLIVVANALRLLRFDVGKEHDGVEHEARPEKVPAAA</sequence>
<dbReference type="Pfam" id="PF00122">
    <property type="entry name" value="E1-E2_ATPase"/>
    <property type="match status" value="1"/>
</dbReference>
<keyword evidence="4 8" id="KW-0479">Metal-binding</keyword>
<dbReference type="InterPro" id="IPR036412">
    <property type="entry name" value="HAD-like_sf"/>
</dbReference>
<feature type="transmembrane region" description="Helical" evidence="8">
    <location>
        <begin position="75"/>
        <end position="100"/>
    </location>
</feature>
<evidence type="ECO:0000256" key="3">
    <source>
        <dbReference type="ARBA" id="ARBA00022692"/>
    </source>
</evidence>
<dbReference type="PANTHER" id="PTHR48085:SF5">
    <property type="entry name" value="CADMIUM_ZINC-TRANSPORTING ATPASE HMA4-RELATED"/>
    <property type="match status" value="1"/>
</dbReference>
<dbReference type="InterPro" id="IPR001757">
    <property type="entry name" value="P_typ_ATPase"/>
</dbReference>
<dbReference type="SUPFAM" id="SSF81653">
    <property type="entry name" value="Calcium ATPase, transduction domain A"/>
    <property type="match status" value="1"/>
</dbReference>
<keyword evidence="7 8" id="KW-0472">Membrane</keyword>
<dbReference type="SFLD" id="SFLDF00027">
    <property type="entry name" value="p-type_atpase"/>
    <property type="match status" value="1"/>
</dbReference>
<reference evidence="10 11" key="2">
    <citation type="journal article" date="2011" name="Stand. Genomic Sci.">
        <title>Complete genome sequence of Tsukamurella paurometabola type strain (no. 33).</title>
        <authorList>
            <person name="Munk A.C."/>
            <person name="Lapidus A."/>
            <person name="Lucas S."/>
            <person name="Nolan M."/>
            <person name="Tice H."/>
            <person name="Cheng J.F."/>
            <person name="Del Rio T.G."/>
            <person name="Goodwin L."/>
            <person name="Pitluck S."/>
            <person name="Liolios K."/>
            <person name="Huntemann M."/>
            <person name="Ivanova N."/>
            <person name="Mavromatis K."/>
            <person name="Mikhailova N."/>
            <person name="Pati A."/>
            <person name="Chen A."/>
            <person name="Palaniappan K."/>
            <person name="Tapia R."/>
            <person name="Han C."/>
            <person name="Land M."/>
            <person name="Hauser L."/>
            <person name="Chang Y.J."/>
            <person name="Jeffries C.D."/>
            <person name="Brettin T."/>
            <person name="Yasawong M."/>
            <person name="Brambilla E.M."/>
            <person name="Rohde M."/>
            <person name="Sikorski J."/>
            <person name="Goker M."/>
            <person name="Detter J.C."/>
            <person name="Woyke T."/>
            <person name="Bristow J."/>
            <person name="Eisen J.A."/>
            <person name="Markowitz V."/>
            <person name="Hugenholtz P."/>
            <person name="Kyrpides N.C."/>
            <person name="Klenk H.P."/>
        </authorList>
    </citation>
    <scope>NUCLEOTIDE SEQUENCE [LARGE SCALE GENOMIC DNA]</scope>
    <source>
        <strain evidence="11">ATCC 8368 / DSM 20162 / CCUG 35730 / CIP 100753 / JCM 10117 / KCTC 9821 / NBRC 16120 / NCIMB 702349 / NCTC 13040</strain>
    </source>
</reference>
<dbReference type="SFLD" id="SFLDG00002">
    <property type="entry name" value="C1.7:_P-type_atpase_like"/>
    <property type="match status" value="1"/>
</dbReference>
<keyword evidence="11" id="KW-1185">Reference proteome</keyword>
<feature type="transmembrane region" description="Helical" evidence="8">
    <location>
        <begin position="265"/>
        <end position="286"/>
    </location>
</feature>
<dbReference type="Gene3D" id="1.20.1110.10">
    <property type="entry name" value="Calcium-transporting ATPase, transmembrane domain"/>
    <property type="match status" value="1"/>
</dbReference>
<dbReference type="GO" id="GO:0005524">
    <property type="term" value="F:ATP binding"/>
    <property type="evidence" value="ECO:0007669"/>
    <property type="project" value="UniProtKB-UniRule"/>
</dbReference>
<dbReference type="SUPFAM" id="SSF56784">
    <property type="entry name" value="HAD-like"/>
    <property type="match status" value="1"/>
</dbReference>
<proteinExistence type="inferred from homology"/>
<feature type="transmembrane region" description="Helical" evidence="8">
    <location>
        <begin position="615"/>
        <end position="633"/>
    </location>
</feature>
<dbReference type="KEGG" id="tpr:Tpau_0485"/>
<keyword evidence="8" id="KW-0067">ATP-binding</keyword>
<dbReference type="InterPro" id="IPR044492">
    <property type="entry name" value="P_typ_ATPase_HD_dom"/>
</dbReference>
<feature type="transmembrane region" description="Helical" evidence="8">
    <location>
        <begin position="44"/>
        <end position="63"/>
    </location>
</feature>
<dbReference type="Pfam" id="PF00702">
    <property type="entry name" value="Hydrolase"/>
    <property type="match status" value="1"/>
</dbReference>
<dbReference type="AlphaFoldDB" id="D5US59"/>
<protein>
    <submittedName>
        <fullName evidence="10">Heavy metal translocating P-type ATPase</fullName>
    </submittedName>
</protein>
<dbReference type="SUPFAM" id="SSF81665">
    <property type="entry name" value="Calcium ATPase, transmembrane domain M"/>
    <property type="match status" value="1"/>
</dbReference>
<evidence type="ECO:0000256" key="1">
    <source>
        <dbReference type="ARBA" id="ARBA00004651"/>
    </source>
</evidence>
<dbReference type="InterPro" id="IPR051014">
    <property type="entry name" value="Cation_Transport_ATPase_IB"/>
</dbReference>
<reference evidence="11" key="1">
    <citation type="submission" date="2010-03" db="EMBL/GenBank/DDBJ databases">
        <title>The complete chromosome of Tsukamurella paurometabola DSM 20162.</title>
        <authorList>
            <consortium name="US DOE Joint Genome Institute (JGI-PGF)"/>
            <person name="Lucas S."/>
            <person name="Copeland A."/>
            <person name="Lapidus A."/>
            <person name="Glavina del Rio T."/>
            <person name="Dalin E."/>
            <person name="Tice H."/>
            <person name="Bruce D."/>
            <person name="Goodwin L."/>
            <person name="Pitluck S."/>
            <person name="Kyrpides N."/>
            <person name="Mavromatis K."/>
            <person name="Ivanova N."/>
            <person name="Mikhailova N."/>
            <person name="Munk A.C."/>
            <person name="Brettin T."/>
            <person name="Detter J.C."/>
            <person name="Tapia R."/>
            <person name="Han C."/>
            <person name="Larimer F."/>
            <person name="Land M."/>
            <person name="Hauser L."/>
            <person name="Markowitz V."/>
            <person name="Cheng J.-F."/>
            <person name="Hugenholtz P."/>
            <person name="Woyke T."/>
            <person name="Wu D."/>
            <person name="Jando M."/>
            <person name="Brambilla E."/>
            <person name="Klenk H.-P."/>
            <person name="Eisen J.A."/>
        </authorList>
    </citation>
    <scope>NUCLEOTIDE SEQUENCE [LARGE SCALE GENOMIC DNA]</scope>
    <source>
        <strain evidence="11">ATCC 8368 / DSM 20162 / CCUG 35730 / CIP 100753 / JCM 10117 / KCTC 9821 / NBRC 16120 / NCIMB 702349 / NCTC 13040</strain>
    </source>
</reference>
<evidence type="ECO:0000256" key="6">
    <source>
        <dbReference type="ARBA" id="ARBA00022989"/>
    </source>
</evidence>
<dbReference type="InterPro" id="IPR023299">
    <property type="entry name" value="ATPase_P-typ_cyto_dom_N"/>
</dbReference>
<dbReference type="NCBIfam" id="TIGR01525">
    <property type="entry name" value="ATPase-IB_hvy"/>
    <property type="match status" value="1"/>
</dbReference>
<evidence type="ECO:0000256" key="5">
    <source>
        <dbReference type="ARBA" id="ARBA00022967"/>
    </source>
</evidence>
<keyword evidence="5" id="KW-1278">Translocase</keyword>
<dbReference type="HOGENOM" id="CLU_001771_6_0_11"/>
<evidence type="ECO:0000313" key="10">
    <source>
        <dbReference type="EMBL" id="ADG77126.1"/>
    </source>
</evidence>
<dbReference type="InterPro" id="IPR008250">
    <property type="entry name" value="ATPase_P-typ_transduc_dom_A_sf"/>
</dbReference>
<dbReference type="InterPro" id="IPR018303">
    <property type="entry name" value="ATPase_P-typ_P_site"/>
</dbReference>
<keyword evidence="6 8" id="KW-1133">Transmembrane helix</keyword>
<accession>D5US59</accession>
<evidence type="ECO:0000259" key="9">
    <source>
        <dbReference type="Pfam" id="PF00122"/>
    </source>
</evidence>
<comment type="subcellular location">
    <subcellularLocation>
        <location evidence="1">Cell membrane</location>
        <topology evidence="1">Multi-pass membrane protein</topology>
    </subcellularLocation>
</comment>
<evidence type="ECO:0000256" key="7">
    <source>
        <dbReference type="ARBA" id="ARBA00023136"/>
    </source>
</evidence>
<dbReference type="GO" id="GO:0046872">
    <property type="term" value="F:metal ion binding"/>
    <property type="evidence" value="ECO:0007669"/>
    <property type="project" value="UniProtKB-KW"/>
</dbReference>
<dbReference type="RefSeq" id="WP_013125168.1">
    <property type="nucleotide sequence ID" value="NC_014158.1"/>
</dbReference>
<evidence type="ECO:0000256" key="2">
    <source>
        <dbReference type="ARBA" id="ARBA00006024"/>
    </source>
</evidence>
<dbReference type="GO" id="GO:0005886">
    <property type="term" value="C:plasma membrane"/>
    <property type="evidence" value="ECO:0007669"/>
    <property type="project" value="UniProtKB-SubCell"/>
</dbReference>
<dbReference type="PROSITE" id="PS01229">
    <property type="entry name" value="COF_2"/>
    <property type="match status" value="1"/>
</dbReference>
<dbReference type="InterPro" id="IPR023214">
    <property type="entry name" value="HAD_sf"/>
</dbReference>
<dbReference type="NCBIfam" id="TIGR01494">
    <property type="entry name" value="ATPase_P-type"/>
    <property type="match status" value="1"/>
</dbReference>
<feature type="domain" description="P-type ATPase A" evidence="9">
    <location>
        <begin position="124"/>
        <end position="245"/>
    </location>
</feature>
<dbReference type="Gene3D" id="3.40.50.1000">
    <property type="entry name" value="HAD superfamily/HAD-like"/>
    <property type="match status" value="1"/>
</dbReference>
<keyword evidence="8" id="KW-1003">Cell membrane</keyword>
<keyword evidence="3 8" id="KW-0812">Transmembrane</keyword>
<feature type="transmembrane region" description="Helical" evidence="8">
    <location>
        <begin position="292"/>
        <end position="321"/>
    </location>
</feature>
<dbReference type="PROSITE" id="PS00154">
    <property type="entry name" value="ATPASE_E1_E2"/>
    <property type="match status" value="1"/>
</dbReference>
<comment type="similarity">
    <text evidence="2 8">Belongs to the cation transport ATPase (P-type) (TC 3.A.3) family. Type IB subfamily.</text>
</comment>
<gene>
    <name evidence="10" type="ordered locus">Tpau_0485</name>
</gene>
<dbReference type="PRINTS" id="PR00119">
    <property type="entry name" value="CATATPASE"/>
</dbReference>
<dbReference type="Proteomes" id="UP000001213">
    <property type="component" value="Chromosome"/>
</dbReference>
<dbReference type="Gene3D" id="3.40.1110.10">
    <property type="entry name" value="Calcium-transporting ATPase, cytoplasmic domain N"/>
    <property type="match status" value="1"/>
</dbReference>
<dbReference type="STRING" id="521096.Tpau_0485"/>
<dbReference type="EMBL" id="CP001966">
    <property type="protein sequence ID" value="ADG77126.1"/>
    <property type="molecule type" value="Genomic_DNA"/>
</dbReference>
<name>D5US59_TSUPD</name>
<dbReference type="PANTHER" id="PTHR48085">
    <property type="entry name" value="CADMIUM/ZINC-TRANSPORTING ATPASE HMA2-RELATED"/>
    <property type="match status" value="1"/>
</dbReference>
<dbReference type="Gene3D" id="2.70.150.10">
    <property type="entry name" value="Calcium-transporting ATPase, cytoplasmic transduction domain A"/>
    <property type="match status" value="1"/>
</dbReference>
<dbReference type="GO" id="GO:0016887">
    <property type="term" value="F:ATP hydrolysis activity"/>
    <property type="evidence" value="ECO:0007669"/>
    <property type="project" value="InterPro"/>
</dbReference>
<evidence type="ECO:0000256" key="8">
    <source>
        <dbReference type="RuleBase" id="RU362081"/>
    </source>
</evidence>